<feature type="region of interest" description="Disordered" evidence="7">
    <location>
        <begin position="429"/>
        <end position="450"/>
    </location>
</feature>
<keyword evidence="3" id="KW-0808">Transferase</keyword>
<keyword evidence="6" id="KW-0067">ATP-binding</keyword>
<keyword evidence="8" id="KW-0472">Membrane</keyword>
<dbReference type="PANTHER" id="PTHR43289:SF6">
    <property type="entry name" value="SERINE_THREONINE-PROTEIN KINASE NEKL-3"/>
    <property type="match status" value="1"/>
</dbReference>
<evidence type="ECO:0000256" key="4">
    <source>
        <dbReference type="ARBA" id="ARBA00022741"/>
    </source>
</evidence>
<organism evidence="10 11">
    <name type="scientific">Micromonospora sonneratiae</name>
    <dbReference type="NCBI Taxonomy" id="1184706"/>
    <lineage>
        <taxon>Bacteria</taxon>
        <taxon>Bacillati</taxon>
        <taxon>Actinomycetota</taxon>
        <taxon>Actinomycetes</taxon>
        <taxon>Micromonosporales</taxon>
        <taxon>Micromonosporaceae</taxon>
        <taxon>Micromonospora</taxon>
    </lineage>
</organism>
<evidence type="ECO:0000313" key="11">
    <source>
        <dbReference type="Proteomes" id="UP001597260"/>
    </source>
</evidence>
<proteinExistence type="predicted"/>
<reference evidence="11" key="1">
    <citation type="journal article" date="2019" name="Int. J. Syst. Evol. Microbiol.">
        <title>The Global Catalogue of Microorganisms (GCM) 10K type strain sequencing project: providing services to taxonomists for standard genome sequencing and annotation.</title>
        <authorList>
            <consortium name="The Broad Institute Genomics Platform"/>
            <consortium name="The Broad Institute Genome Sequencing Center for Infectious Disease"/>
            <person name="Wu L."/>
            <person name="Ma J."/>
        </authorList>
    </citation>
    <scope>NUCLEOTIDE SEQUENCE [LARGE SCALE GENOMIC DNA]</scope>
    <source>
        <strain evidence="11">JCM 31037</strain>
    </source>
</reference>
<dbReference type="InterPro" id="IPR011009">
    <property type="entry name" value="Kinase-like_dom_sf"/>
</dbReference>
<dbReference type="SUPFAM" id="SSF56112">
    <property type="entry name" value="Protein kinase-like (PK-like)"/>
    <property type="match status" value="1"/>
</dbReference>
<evidence type="ECO:0000256" key="1">
    <source>
        <dbReference type="ARBA" id="ARBA00012513"/>
    </source>
</evidence>
<evidence type="ECO:0000256" key="7">
    <source>
        <dbReference type="SAM" id="MobiDB-lite"/>
    </source>
</evidence>
<name>A0ABW3YJD7_9ACTN</name>
<sequence>MDITAGGVVIGPKVLANGPVATVHAGHLANTDTEVAVKMFADRFDRDTTARLDRERQALNSVRSVHSILLVDGLVDHPDGRSGVRMELCPGSLAGLLNAGDAALAVSEVLSIGLTVATALAAAHRVGVVHGGVTPHNVLYRRSGEFVLADFGLALRERFPRDPMHALEYTAPETLRDDTRSTASDLYGLGAVLYAALTGAPPFPRRLGQAPGERILRVLREQVPPIHRAGVPAELSDVIGRLLAKDPADRPPDAVGVATLFEELHRAMSAPQADQQALPGQVPATAPTGPDRDEPTSSDDAGDLPGDKQGDVDGSVDLDDFDFDDFAGLAGSQPSGPEPDRSSQPNASDAPDVPPTPTVAASPAVPDAALPDAAAPAPASRVLVYTTGGSDPAGRSKQVRTRWRPALLFGLGAIVVGLTVVPMLLRQDGPKQPAAPPTVTEGPAQAPAAAQPPQVNLELAPPVDRNSHVELTWRADGDLDFAVVVAGERIDTMVLVANRQRTMRVPVDPTRKYCFQVRATDGRHIYTTEPIPIRGARCKL</sequence>
<feature type="transmembrane region" description="Helical" evidence="8">
    <location>
        <begin position="406"/>
        <end position="425"/>
    </location>
</feature>
<dbReference type="EC" id="2.7.11.1" evidence="1"/>
<dbReference type="Pfam" id="PF00069">
    <property type="entry name" value="Pkinase"/>
    <property type="match status" value="1"/>
</dbReference>
<protein>
    <recommendedName>
        <fullName evidence="1">non-specific serine/threonine protein kinase</fullName>
        <ecNumber evidence="1">2.7.11.1</ecNumber>
    </recommendedName>
</protein>
<dbReference type="InterPro" id="IPR000719">
    <property type="entry name" value="Prot_kinase_dom"/>
</dbReference>
<feature type="compositionally biased region" description="Acidic residues" evidence="7">
    <location>
        <begin position="314"/>
        <end position="325"/>
    </location>
</feature>
<keyword evidence="2 10" id="KW-0723">Serine/threonine-protein kinase</keyword>
<accession>A0ABW3YJD7</accession>
<feature type="domain" description="Protein kinase" evidence="9">
    <location>
        <begin position="9"/>
        <end position="268"/>
    </location>
</feature>
<dbReference type="EMBL" id="JBHTMP010000053">
    <property type="protein sequence ID" value="MFD1324618.1"/>
    <property type="molecule type" value="Genomic_DNA"/>
</dbReference>
<gene>
    <name evidence="10" type="ORF">ACFQ4H_26380</name>
</gene>
<dbReference type="GO" id="GO:0004674">
    <property type="term" value="F:protein serine/threonine kinase activity"/>
    <property type="evidence" value="ECO:0007669"/>
    <property type="project" value="UniProtKB-KW"/>
</dbReference>
<dbReference type="Proteomes" id="UP001597260">
    <property type="component" value="Unassembled WGS sequence"/>
</dbReference>
<keyword evidence="5 10" id="KW-0418">Kinase</keyword>
<evidence type="ECO:0000256" key="3">
    <source>
        <dbReference type="ARBA" id="ARBA00022679"/>
    </source>
</evidence>
<comment type="caution">
    <text evidence="10">The sequence shown here is derived from an EMBL/GenBank/DDBJ whole genome shotgun (WGS) entry which is preliminary data.</text>
</comment>
<keyword evidence="8" id="KW-1133">Transmembrane helix</keyword>
<dbReference type="PANTHER" id="PTHR43289">
    <property type="entry name" value="MITOGEN-ACTIVATED PROTEIN KINASE KINASE KINASE 20-RELATED"/>
    <property type="match status" value="1"/>
</dbReference>
<evidence type="ECO:0000256" key="6">
    <source>
        <dbReference type="ARBA" id="ARBA00022840"/>
    </source>
</evidence>
<evidence type="ECO:0000256" key="2">
    <source>
        <dbReference type="ARBA" id="ARBA00022527"/>
    </source>
</evidence>
<keyword evidence="8" id="KW-0812">Transmembrane</keyword>
<evidence type="ECO:0000259" key="9">
    <source>
        <dbReference type="PROSITE" id="PS50011"/>
    </source>
</evidence>
<dbReference type="RefSeq" id="WP_377575541.1">
    <property type="nucleotide sequence ID" value="NZ_JBHTMP010000053.1"/>
</dbReference>
<dbReference type="Gene3D" id="1.10.510.10">
    <property type="entry name" value="Transferase(Phosphotransferase) domain 1"/>
    <property type="match status" value="1"/>
</dbReference>
<dbReference type="PROSITE" id="PS50011">
    <property type="entry name" value="PROTEIN_KINASE_DOM"/>
    <property type="match status" value="1"/>
</dbReference>
<evidence type="ECO:0000256" key="5">
    <source>
        <dbReference type="ARBA" id="ARBA00022777"/>
    </source>
</evidence>
<evidence type="ECO:0000313" key="10">
    <source>
        <dbReference type="EMBL" id="MFD1324618.1"/>
    </source>
</evidence>
<evidence type="ECO:0000256" key="8">
    <source>
        <dbReference type="SAM" id="Phobius"/>
    </source>
</evidence>
<keyword evidence="11" id="KW-1185">Reference proteome</keyword>
<keyword evidence="4" id="KW-0547">Nucleotide-binding</keyword>
<feature type="region of interest" description="Disordered" evidence="7">
    <location>
        <begin position="268"/>
        <end position="364"/>
    </location>
</feature>